<dbReference type="GO" id="GO:0008422">
    <property type="term" value="F:beta-glucosidase activity"/>
    <property type="evidence" value="ECO:0007669"/>
    <property type="project" value="TreeGrafter"/>
</dbReference>
<dbReference type="PANTHER" id="PTHR10353:SF175">
    <property type="entry name" value="BETA-GLUCOSIDASE 18-LIKE ISOFORM X1"/>
    <property type="match status" value="1"/>
</dbReference>
<dbReference type="InterPro" id="IPR001360">
    <property type="entry name" value="Glyco_hydro_1"/>
</dbReference>
<dbReference type="AlphaFoldDB" id="A0AAD3S710"/>
<proteinExistence type="inferred from homology"/>
<protein>
    <recommendedName>
        <fullName evidence="8">Beta-glucosidase 18-like</fullName>
    </recommendedName>
</protein>
<dbReference type="InterPro" id="IPR017853">
    <property type="entry name" value="GH"/>
</dbReference>
<evidence type="ECO:0008006" key="8">
    <source>
        <dbReference type="Google" id="ProtNLM"/>
    </source>
</evidence>
<dbReference type="SUPFAM" id="SSF51445">
    <property type="entry name" value="(Trans)glycosidases"/>
    <property type="match status" value="1"/>
</dbReference>
<comment type="similarity">
    <text evidence="1 4">Belongs to the glycosyl hydrolase 1 family.</text>
</comment>
<accession>A0AAD3S710</accession>
<comment type="caution">
    <text evidence="6">The sequence shown here is derived from an EMBL/GenBank/DDBJ whole genome shotgun (WGS) entry which is preliminary data.</text>
</comment>
<reference evidence="6" key="1">
    <citation type="submission" date="2023-05" db="EMBL/GenBank/DDBJ databases">
        <title>Nepenthes gracilis genome sequencing.</title>
        <authorList>
            <person name="Fukushima K."/>
        </authorList>
    </citation>
    <scope>NUCLEOTIDE SEQUENCE</scope>
    <source>
        <strain evidence="6">SING2019-196</strain>
    </source>
</reference>
<dbReference type="PRINTS" id="PR00131">
    <property type="entry name" value="GLHYDRLASE1"/>
</dbReference>
<gene>
    <name evidence="6" type="ORF">Nepgr_007498</name>
</gene>
<dbReference type="GO" id="GO:0005975">
    <property type="term" value="P:carbohydrate metabolic process"/>
    <property type="evidence" value="ECO:0007669"/>
    <property type="project" value="InterPro"/>
</dbReference>
<evidence type="ECO:0000313" key="6">
    <source>
        <dbReference type="EMBL" id="GMH05658.1"/>
    </source>
</evidence>
<keyword evidence="7" id="KW-1185">Reference proteome</keyword>
<dbReference type="Pfam" id="PF00232">
    <property type="entry name" value="Glyco_hydro_1"/>
    <property type="match status" value="1"/>
</dbReference>
<keyword evidence="3" id="KW-0326">Glycosidase</keyword>
<dbReference type="FunFam" id="3.20.20.80:FF:000020">
    <property type="entry name" value="Beta-glucosidase 12"/>
    <property type="match status" value="1"/>
</dbReference>
<dbReference type="Gene3D" id="3.20.20.80">
    <property type="entry name" value="Glycosidases"/>
    <property type="match status" value="1"/>
</dbReference>
<evidence type="ECO:0000313" key="7">
    <source>
        <dbReference type="Proteomes" id="UP001279734"/>
    </source>
</evidence>
<dbReference type="PROSITE" id="PS00653">
    <property type="entry name" value="GLYCOSYL_HYDROL_F1_2"/>
    <property type="match status" value="1"/>
</dbReference>
<dbReference type="InterPro" id="IPR033132">
    <property type="entry name" value="GH_1_N_CS"/>
</dbReference>
<name>A0AAD3S710_NEPGR</name>
<evidence type="ECO:0000256" key="3">
    <source>
        <dbReference type="ARBA" id="ARBA00023295"/>
    </source>
</evidence>
<evidence type="ECO:0000256" key="2">
    <source>
        <dbReference type="ARBA" id="ARBA00022801"/>
    </source>
</evidence>
<feature type="chain" id="PRO_5042070463" description="Beta-glucosidase 18-like" evidence="5">
    <location>
        <begin position="26"/>
        <end position="491"/>
    </location>
</feature>
<dbReference type="Proteomes" id="UP001279734">
    <property type="component" value="Unassembled WGS sequence"/>
</dbReference>
<feature type="signal peptide" evidence="5">
    <location>
        <begin position="1"/>
        <end position="25"/>
    </location>
</feature>
<keyword evidence="2" id="KW-0378">Hydrolase</keyword>
<sequence length="491" mass="55893">MMPQIRTPPSKLFPCLLLLLPLSSAFESCQSLSNQDAGDEIRRSMFPDNFLFGAATSSYQIEGAYFEDDKGLNNWDAFTHVPGGIKNGDNGDIADDHYHRYMEDIVIMRSLGLNAYRFSISWARILPRGRFGAVNPSGIMFYNKIIDNLLLNGIKPFVTINHHDIPQELEERYGGWLNPLIQEDFVELAKTCFESFGERVKHWTTINEPNLFAEMAYLRGWYPPARCSPPFGDCAAGDSDSEPLIAVHNMLLSHAKAARLYRHQFQPKQQGLIGIVVNAFMYEPYRENAFDRQAASWGLAFNVAWIIDPLIYGYYPKEMRQYHGKELPNFSPEETELVKGSLDFIGINHYSTLYAMDCLHSPCSFGCDCPIRGYVNFTAERDGIPIGDPTGMPRFFVVPRGMEKIVDYIKRRYPNLPIFVSENGYSSPEQQDELQDFKTIKFHEAYLAALARAIRNGANVRGYFIWSLMDSFEWILAMASDLGSFMLIGKP</sequence>
<dbReference type="EMBL" id="BSYO01000006">
    <property type="protein sequence ID" value="GMH05658.1"/>
    <property type="molecule type" value="Genomic_DNA"/>
</dbReference>
<keyword evidence="5" id="KW-0732">Signal</keyword>
<dbReference type="PANTHER" id="PTHR10353">
    <property type="entry name" value="GLYCOSYL HYDROLASE"/>
    <property type="match status" value="1"/>
</dbReference>
<evidence type="ECO:0000256" key="5">
    <source>
        <dbReference type="SAM" id="SignalP"/>
    </source>
</evidence>
<evidence type="ECO:0000256" key="1">
    <source>
        <dbReference type="ARBA" id="ARBA00010838"/>
    </source>
</evidence>
<evidence type="ECO:0000256" key="4">
    <source>
        <dbReference type="RuleBase" id="RU003690"/>
    </source>
</evidence>
<organism evidence="6 7">
    <name type="scientific">Nepenthes gracilis</name>
    <name type="common">Slender pitcher plant</name>
    <dbReference type="NCBI Taxonomy" id="150966"/>
    <lineage>
        <taxon>Eukaryota</taxon>
        <taxon>Viridiplantae</taxon>
        <taxon>Streptophyta</taxon>
        <taxon>Embryophyta</taxon>
        <taxon>Tracheophyta</taxon>
        <taxon>Spermatophyta</taxon>
        <taxon>Magnoliopsida</taxon>
        <taxon>eudicotyledons</taxon>
        <taxon>Gunneridae</taxon>
        <taxon>Pentapetalae</taxon>
        <taxon>Caryophyllales</taxon>
        <taxon>Nepenthaceae</taxon>
        <taxon>Nepenthes</taxon>
    </lineage>
</organism>